<evidence type="ECO:0000313" key="4">
    <source>
        <dbReference type="EMBL" id="KAJ3564218.1"/>
    </source>
</evidence>
<dbReference type="Pfam" id="PF24883">
    <property type="entry name" value="NPHP3_N"/>
    <property type="match status" value="1"/>
</dbReference>
<dbReference type="SUPFAM" id="SSF52540">
    <property type="entry name" value="P-loop containing nucleoside triphosphate hydrolases"/>
    <property type="match status" value="1"/>
</dbReference>
<evidence type="ECO:0000256" key="2">
    <source>
        <dbReference type="SAM" id="MobiDB-lite"/>
    </source>
</evidence>
<sequence>MPLDSFIDHPSQPIPDLLTPSESRYFSEGDENTRHNVHYRSYAPFAHARDFVIQNATSIERAEYSYSVGRSVMDILHPYTNPDAAMDSSARDPPPKCHPGTRVEILEQLDEWLVNPSRERQMLWLYGPAGSGKSAIAQTFAEMCAERDRLGATFFFSRPNQRDKPETVIPSLAYQIAFYCSEYKSIVAQAIMDDPQLLRKAMHVQFKRLIVEPFSRLQAERHASVRRPYLVVLDGLDECAGLRSQCELVKLISELVRLKRGFPVIWLLCSRPEAHLRHAFARTPECGHLKLLLDEGSRDDVERYLRDSLAAIKDENPDIVPLDWPSEDQVKIILHVASGLFVIASVAIRYIDDPAAVLVNPVERLNALFAYLKHSASVGITSPLAALDLIYLQILRDVPSEIFPSTRRILMHAAFRFSYATHVIPEYPPLSAQAACNLLQFNQSTFYGALRHLHSVLEVPPPEEAAEKPLKFYHTSFHDFLLDSNRSGSFTLLLQDVFAAEIKTHILWHQSDHSTHHHDVHRQQHPDSNDLVPQQLATSPPLTWALPEGRKRLSSEISYFVFAHVWTSFEMDLTLSKISPRGEILVDIEEYDFRRAAQYGIYNLAEWIGFHVGCIIILVSSLRPDFLVDLVSL</sequence>
<protein>
    <recommendedName>
        <fullName evidence="3">Nephrocystin 3-like N-terminal domain-containing protein</fullName>
    </recommendedName>
</protein>
<feature type="domain" description="Nephrocystin 3-like N-terminal" evidence="3">
    <location>
        <begin position="107"/>
        <end position="271"/>
    </location>
</feature>
<proteinExistence type="predicted"/>
<gene>
    <name evidence="4" type="ORF">NP233_g8438</name>
</gene>
<evidence type="ECO:0000256" key="1">
    <source>
        <dbReference type="ARBA" id="ARBA00022737"/>
    </source>
</evidence>
<keyword evidence="1" id="KW-0677">Repeat</keyword>
<dbReference type="InterPro" id="IPR027417">
    <property type="entry name" value="P-loop_NTPase"/>
</dbReference>
<comment type="caution">
    <text evidence="4">The sequence shown here is derived from an EMBL/GenBank/DDBJ whole genome shotgun (WGS) entry which is preliminary data.</text>
</comment>
<organism evidence="4 5">
    <name type="scientific">Leucocoprinus birnbaumii</name>
    <dbReference type="NCBI Taxonomy" id="56174"/>
    <lineage>
        <taxon>Eukaryota</taxon>
        <taxon>Fungi</taxon>
        <taxon>Dikarya</taxon>
        <taxon>Basidiomycota</taxon>
        <taxon>Agaricomycotina</taxon>
        <taxon>Agaricomycetes</taxon>
        <taxon>Agaricomycetidae</taxon>
        <taxon>Agaricales</taxon>
        <taxon>Agaricineae</taxon>
        <taxon>Agaricaceae</taxon>
        <taxon>Leucocoprinus</taxon>
    </lineage>
</organism>
<accession>A0AAD5YTV5</accession>
<dbReference type="Gene3D" id="3.40.50.300">
    <property type="entry name" value="P-loop containing nucleotide triphosphate hydrolases"/>
    <property type="match status" value="1"/>
</dbReference>
<name>A0AAD5YTV5_9AGAR</name>
<reference evidence="4" key="1">
    <citation type="submission" date="2022-07" db="EMBL/GenBank/DDBJ databases">
        <title>Genome Sequence of Leucocoprinus birnbaumii.</title>
        <authorList>
            <person name="Buettner E."/>
        </authorList>
    </citation>
    <scope>NUCLEOTIDE SEQUENCE</scope>
    <source>
        <strain evidence="4">VT141</strain>
    </source>
</reference>
<dbReference type="EMBL" id="JANIEX010000681">
    <property type="protein sequence ID" value="KAJ3564218.1"/>
    <property type="molecule type" value="Genomic_DNA"/>
</dbReference>
<dbReference type="PANTHER" id="PTHR10039:SF17">
    <property type="entry name" value="FUNGAL STAND N-TERMINAL GOODBYE DOMAIN-CONTAINING PROTEIN-RELATED"/>
    <property type="match status" value="1"/>
</dbReference>
<dbReference type="PANTHER" id="PTHR10039">
    <property type="entry name" value="AMELOGENIN"/>
    <property type="match status" value="1"/>
</dbReference>
<keyword evidence="5" id="KW-1185">Reference proteome</keyword>
<evidence type="ECO:0000259" key="3">
    <source>
        <dbReference type="Pfam" id="PF24883"/>
    </source>
</evidence>
<dbReference type="InterPro" id="IPR056884">
    <property type="entry name" value="NPHP3-like_N"/>
</dbReference>
<evidence type="ECO:0000313" key="5">
    <source>
        <dbReference type="Proteomes" id="UP001213000"/>
    </source>
</evidence>
<dbReference type="Proteomes" id="UP001213000">
    <property type="component" value="Unassembled WGS sequence"/>
</dbReference>
<feature type="region of interest" description="Disordered" evidence="2">
    <location>
        <begin position="1"/>
        <end position="31"/>
    </location>
</feature>
<dbReference type="AlphaFoldDB" id="A0AAD5YTV5"/>